<evidence type="ECO:0000256" key="4">
    <source>
        <dbReference type="ARBA" id="ARBA00022989"/>
    </source>
</evidence>
<dbReference type="GO" id="GO:0016020">
    <property type="term" value="C:membrane"/>
    <property type="evidence" value="ECO:0007669"/>
    <property type="project" value="UniProtKB-SubCell"/>
</dbReference>
<feature type="transmembrane region" description="Helical" evidence="6">
    <location>
        <begin position="35"/>
        <end position="51"/>
    </location>
</feature>
<comment type="similarity">
    <text evidence="2">Belongs to the EamA transporter family.</text>
</comment>
<dbReference type="PANTHER" id="PTHR32322:SF2">
    <property type="entry name" value="EAMA DOMAIN-CONTAINING PROTEIN"/>
    <property type="match status" value="1"/>
</dbReference>
<organism evidence="8">
    <name type="scientific">Rhizobium rhizogenes</name>
    <name type="common">Agrobacterium rhizogenes</name>
    <dbReference type="NCBI Taxonomy" id="359"/>
    <lineage>
        <taxon>Bacteria</taxon>
        <taxon>Pseudomonadati</taxon>
        <taxon>Pseudomonadota</taxon>
        <taxon>Alphaproteobacteria</taxon>
        <taxon>Hyphomicrobiales</taxon>
        <taxon>Rhizobiaceae</taxon>
        <taxon>Rhizobium/Agrobacterium group</taxon>
        <taxon>Rhizobium</taxon>
    </lineage>
</organism>
<feature type="transmembrane region" description="Helical" evidence="6">
    <location>
        <begin position="261"/>
        <end position="279"/>
    </location>
</feature>
<evidence type="ECO:0000256" key="5">
    <source>
        <dbReference type="ARBA" id="ARBA00023136"/>
    </source>
</evidence>
<dbReference type="OrthoDB" id="9809509at2"/>
<evidence type="ECO:0000256" key="2">
    <source>
        <dbReference type="ARBA" id="ARBA00007362"/>
    </source>
</evidence>
<sequence>MLPLAILEAGLVIAWSSGFIGARLAADTTSVFLVLFWRFVVVSLILVPWLLRQMRRGLPARSLILQSVLGAFAMFGYLALGVKAIELGVPVGTAALISALQPIVTAALAGPVLQERVNRSQRIGLGLGLAGVSLAVGGSLGGASLWAYSLSGASTLSLVIATIIAKALPDNTPLLPSLAMQSIVSAVLFAPLTLLNGGIFPSLGPRFIGAVAWFILFSTIGGYGLYWLCLGRSTATRVGSLIYLTPPVTMIWGWLMFSEPITMSAIIGFVVCIVGVLLMRPVSGQR</sequence>
<protein>
    <submittedName>
        <fullName evidence="8">EamA-like transporter family protein</fullName>
    </submittedName>
</protein>
<keyword evidence="4 6" id="KW-1133">Transmembrane helix</keyword>
<feature type="transmembrane region" description="Helical" evidence="6">
    <location>
        <begin position="207"/>
        <end position="226"/>
    </location>
</feature>
<gene>
    <name evidence="8" type="ORF">pC6.5c_630</name>
</gene>
<keyword evidence="5 6" id="KW-0472">Membrane</keyword>
<comment type="subcellular location">
    <subcellularLocation>
        <location evidence="1">Membrane</location>
        <topology evidence="1">Multi-pass membrane protein</topology>
    </subcellularLocation>
</comment>
<feature type="transmembrane region" description="Helical" evidence="6">
    <location>
        <begin position="238"/>
        <end position="255"/>
    </location>
</feature>
<dbReference type="RefSeq" id="WP_161601209.1">
    <property type="nucleotide sequence ID" value="NZ_SGOC01000020.1"/>
</dbReference>
<feature type="domain" description="EamA" evidence="7">
    <location>
        <begin position="148"/>
        <end position="279"/>
    </location>
</feature>
<evidence type="ECO:0000256" key="6">
    <source>
        <dbReference type="SAM" id="Phobius"/>
    </source>
</evidence>
<dbReference type="Pfam" id="PF00892">
    <property type="entry name" value="EamA"/>
    <property type="match status" value="2"/>
</dbReference>
<keyword evidence="3 6" id="KW-0812">Transmembrane</keyword>
<evidence type="ECO:0000256" key="1">
    <source>
        <dbReference type="ARBA" id="ARBA00004141"/>
    </source>
</evidence>
<dbReference type="SUPFAM" id="SSF103481">
    <property type="entry name" value="Multidrug resistance efflux transporter EmrE"/>
    <property type="match status" value="2"/>
</dbReference>
<accession>A0A7S5DR56</accession>
<reference evidence="8" key="1">
    <citation type="submission" date="2018-12" db="EMBL/GenBank/DDBJ databases">
        <title>Three Rhizobium rhizogenes strains isolated from the same crown gall tumor carry diverse plasmids.</title>
        <authorList>
            <person name="Pulawska J."/>
            <person name="Kuzmanovic N."/>
        </authorList>
    </citation>
    <scope>NUCLEOTIDE SEQUENCE</scope>
    <source>
        <strain evidence="8">C6.5</strain>
        <plasmid evidence="8">pC6.5c</plasmid>
    </source>
</reference>
<geneLocation type="plasmid" evidence="8">
    <name>pC6.5c</name>
</geneLocation>
<feature type="transmembrane region" description="Helical" evidence="6">
    <location>
        <begin position="63"/>
        <end position="85"/>
    </location>
</feature>
<keyword evidence="8" id="KW-0614">Plasmid</keyword>
<feature type="transmembrane region" description="Helical" evidence="6">
    <location>
        <begin position="177"/>
        <end position="195"/>
    </location>
</feature>
<feature type="domain" description="EamA" evidence="7">
    <location>
        <begin position="10"/>
        <end position="135"/>
    </location>
</feature>
<dbReference type="InterPro" id="IPR037185">
    <property type="entry name" value="EmrE-like"/>
</dbReference>
<dbReference type="InterPro" id="IPR050638">
    <property type="entry name" value="AA-Vitamin_Transporters"/>
</dbReference>
<feature type="transmembrane region" description="Helical" evidence="6">
    <location>
        <begin position="123"/>
        <end position="140"/>
    </location>
</feature>
<dbReference type="EMBL" id="MK318988">
    <property type="protein sequence ID" value="QCL10523.1"/>
    <property type="molecule type" value="Genomic_DNA"/>
</dbReference>
<proteinExistence type="inferred from homology"/>
<evidence type="ECO:0000313" key="8">
    <source>
        <dbReference type="EMBL" id="QCL10523.1"/>
    </source>
</evidence>
<feature type="transmembrane region" description="Helical" evidence="6">
    <location>
        <begin position="91"/>
        <end position="111"/>
    </location>
</feature>
<evidence type="ECO:0000256" key="3">
    <source>
        <dbReference type="ARBA" id="ARBA00022692"/>
    </source>
</evidence>
<dbReference type="PANTHER" id="PTHR32322">
    <property type="entry name" value="INNER MEMBRANE TRANSPORTER"/>
    <property type="match status" value="1"/>
</dbReference>
<name>A0A7S5DR56_RHIRH</name>
<feature type="transmembrane region" description="Helical" evidence="6">
    <location>
        <begin position="146"/>
        <end position="165"/>
    </location>
</feature>
<dbReference type="AlphaFoldDB" id="A0A7S5DR56"/>
<dbReference type="InterPro" id="IPR000620">
    <property type="entry name" value="EamA_dom"/>
</dbReference>
<evidence type="ECO:0000259" key="7">
    <source>
        <dbReference type="Pfam" id="PF00892"/>
    </source>
</evidence>